<dbReference type="Proteomes" id="UP000322981">
    <property type="component" value="Unassembled WGS sequence"/>
</dbReference>
<dbReference type="PANTHER" id="PTHR21666">
    <property type="entry name" value="PEPTIDASE-RELATED"/>
    <property type="match status" value="1"/>
</dbReference>
<evidence type="ECO:0000313" key="5">
    <source>
        <dbReference type="Proteomes" id="UP000322981"/>
    </source>
</evidence>
<comment type="caution">
    <text evidence="4">The sequence shown here is derived from an EMBL/GenBank/DDBJ whole genome shotgun (WGS) entry which is preliminary data.</text>
</comment>
<dbReference type="InterPro" id="IPR050570">
    <property type="entry name" value="Cell_wall_metabolism_enzyme"/>
</dbReference>
<proteinExistence type="inferred from homology"/>
<dbReference type="GO" id="GO:0032153">
    <property type="term" value="C:cell division site"/>
    <property type="evidence" value="ECO:0007669"/>
    <property type="project" value="TreeGrafter"/>
</dbReference>
<organism evidence="4 5">
    <name type="scientific">Thiohalocapsa marina</name>
    <dbReference type="NCBI Taxonomy" id="424902"/>
    <lineage>
        <taxon>Bacteria</taxon>
        <taxon>Pseudomonadati</taxon>
        <taxon>Pseudomonadota</taxon>
        <taxon>Gammaproteobacteria</taxon>
        <taxon>Chromatiales</taxon>
        <taxon>Chromatiaceae</taxon>
        <taxon>Thiohalocapsa</taxon>
    </lineage>
</organism>
<dbReference type="Gene3D" id="3.10.350.10">
    <property type="entry name" value="LysM domain"/>
    <property type="match status" value="1"/>
</dbReference>
<name>A0A5M8FTF4_9GAMM</name>
<keyword evidence="5" id="KW-1185">Reference proteome</keyword>
<sequence>MLSALLLSALLLPLFLTGCGGGFAPVSSRDGYGPPPPGYYRIRRGDTLSEIARRQRVSMQRLADWNGLAPPYPIYAGRLLRVKPPQAGAPPRSGASKVAGAGTAGQKAASTPLTARPVSGADAASSGIRWQWPLSGPVKQGFRAGDRTRSGIRIAAPAGTPVGASADGTVVYSGSGLKGYGNLIIVRHSDRYLSAYGYNRRLLVREGERVKRGQSVAEVGEAPNGISLLHFEIRKDGVAVDPLRFLPASR</sequence>
<dbReference type="SMART" id="SM00257">
    <property type="entry name" value="LysM"/>
    <property type="match status" value="1"/>
</dbReference>
<dbReference type="InterPro" id="IPR036779">
    <property type="entry name" value="LysM_dom_sf"/>
</dbReference>
<dbReference type="Gene3D" id="2.70.70.10">
    <property type="entry name" value="Glucose Permease (Domain IIA)"/>
    <property type="match status" value="1"/>
</dbReference>
<dbReference type="CDD" id="cd12797">
    <property type="entry name" value="M23_peptidase"/>
    <property type="match status" value="1"/>
</dbReference>
<gene>
    <name evidence="4" type="ORF">F2Q65_03880</name>
</gene>
<feature type="domain" description="LysM" evidence="3">
    <location>
        <begin position="38"/>
        <end position="82"/>
    </location>
</feature>
<evidence type="ECO:0000313" key="4">
    <source>
        <dbReference type="EMBL" id="KAA6187081.1"/>
    </source>
</evidence>
<dbReference type="InterPro" id="IPR018392">
    <property type="entry name" value="LysM"/>
</dbReference>
<dbReference type="Pfam" id="PF01551">
    <property type="entry name" value="Peptidase_M23"/>
    <property type="match status" value="1"/>
</dbReference>
<reference evidence="4 5" key="1">
    <citation type="submission" date="2019-09" db="EMBL/GenBank/DDBJ databases">
        <title>Whole-genome sequence of the purple sulfur bacterium Thiohalocapsa marina DSM 19078.</title>
        <authorList>
            <person name="Kyndt J.A."/>
            <person name="Meyer T.E."/>
        </authorList>
    </citation>
    <scope>NUCLEOTIDE SEQUENCE [LARGE SCALE GENOMIC DNA]</scope>
    <source>
        <strain evidence="4 5">DSM 19078</strain>
    </source>
</reference>
<dbReference type="SUPFAM" id="SSF51261">
    <property type="entry name" value="Duplicated hybrid motif"/>
    <property type="match status" value="1"/>
</dbReference>
<dbReference type="InterPro" id="IPR011055">
    <property type="entry name" value="Dup_hybrid_motif"/>
</dbReference>
<feature type="region of interest" description="Disordered" evidence="2">
    <location>
        <begin position="83"/>
        <end position="120"/>
    </location>
</feature>
<dbReference type="OrthoDB" id="9793746at2"/>
<dbReference type="AlphaFoldDB" id="A0A5M8FTF4"/>
<dbReference type="EMBL" id="VWXX01000003">
    <property type="protein sequence ID" value="KAA6187081.1"/>
    <property type="molecule type" value="Genomic_DNA"/>
</dbReference>
<dbReference type="Pfam" id="PF01476">
    <property type="entry name" value="LysM"/>
    <property type="match status" value="1"/>
</dbReference>
<dbReference type="CDD" id="cd00118">
    <property type="entry name" value="LysM"/>
    <property type="match status" value="1"/>
</dbReference>
<protein>
    <submittedName>
        <fullName evidence="4">Peptidoglycan DD-metalloendopeptidase family protein</fullName>
    </submittedName>
</protein>
<accession>A0A5M8FTF4</accession>
<dbReference type="PROSITE" id="PS51782">
    <property type="entry name" value="LYSM"/>
    <property type="match status" value="1"/>
</dbReference>
<dbReference type="InterPro" id="IPR016047">
    <property type="entry name" value="M23ase_b-sheet_dom"/>
</dbReference>
<evidence type="ECO:0000256" key="2">
    <source>
        <dbReference type="SAM" id="MobiDB-lite"/>
    </source>
</evidence>
<dbReference type="GO" id="GO:0009279">
    <property type="term" value="C:cell outer membrane"/>
    <property type="evidence" value="ECO:0007669"/>
    <property type="project" value="TreeGrafter"/>
</dbReference>
<comment type="similarity">
    <text evidence="1">Belongs to the E.coli NlpD/Haemophilus LppB family.</text>
</comment>
<dbReference type="PANTHER" id="PTHR21666:SF263">
    <property type="entry name" value="MUREIN HYDROLASE ACTIVATOR NLPD"/>
    <property type="match status" value="1"/>
</dbReference>
<evidence type="ECO:0000256" key="1">
    <source>
        <dbReference type="ARBA" id="ARBA00038420"/>
    </source>
</evidence>
<evidence type="ECO:0000259" key="3">
    <source>
        <dbReference type="PROSITE" id="PS51782"/>
    </source>
</evidence>
<dbReference type="GO" id="GO:0004222">
    <property type="term" value="F:metalloendopeptidase activity"/>
    <property type="evidence" value="ECO:0007669"/>
    <property type="project" value="TreeGrafter"/>
</dbReference>